<dbReference type="GeneID" id="65089147"/>
<dbReference type="VEuPathDB" id="FungiDB:FMAN_09890"/>
<name>A0A1L7TP59_FUSMA</name>
<reference evidence="3" key="1">
    <citation type="journal article" date="2016" name="Genome Biol. Evol.">
        <title>Comparative 'omics' of the Fusarium fujikuroi species complex highlights differences in genetic potential and metabolite synthesis.</title>
        <authorList>
            <person name="Niehaus E.-M."/>
            <person name="Muensterkoetter M."/>
            <person name="Proctor R.H."/>
            <person name="Brown D.W."/>
            <person name="Sharon A."/>
            <person name="Idan Y."/>
            <person name="Oren-Young L."/>
            <person name="Sieber C.M."/>
            <person name="Novak O."/>
            <person name="Pencik A."/>
            <person name="Tarkowska D."/>
            <person name="Hromadova K."/>
            <person name="Freeman S."/>
            <person name="Maymon M."/>
            <person name="Elazar M."/>
            <person name="Youssef S.A."/>
            <person name="El-Shabrawy E.S.M."/>
            <person name="Shalaby A.B.A."/>
            <person name="Houterman P."/>
            <person name="Brock N.L."/>
            <person name="Burkhardt I."/>
            <person name="Tsavkelova E.A."/>
            <person name="Dickschat J.S."/>
            <person name="Galuszka P."/>
            <person name="Gueldener U."/>
            <person name="Tudzynski B."/>
        </authorList>
    </citation>
    <scope>NUCLEOTIDE SEQUENCE [LARGE SCALE GENOMIC DNA]</scope>
    <source>
        <strain evidence="3">MRC7560</strain>
    </source>
</reference>
<sequence length="243" mass="26180">MKLTAGLLILNLLSLGLASIYNEWGFDNAPSTGLNDITFPMSMKGAPRTNGYYFAQQFSFKGMSDVGYTGLQPRPEKNGKRVVHAVFSSFQDGTTTQHKNCHAGADGGPGVSCAIDIFGSYSHLYHFTVRNIGGTTWRGTLTDTATGKSNVIGEWKLPSSAGKIDNGQVGFVEYFNWNDGTTNHECKTQPFTQVFFGNPTSRTSGAIGGAITKIYEAGECVGKLDLKATKTTKGYKIKAGFVQ</sequence>
<proteinExistence type="predicted"/>
<comment type="caution">
    <text evidence="2">The sequence shown here is derived from an EMBL/GenBank/DDBJ whole genome shotgun (WGS) entry which is preliminary data.</text>
</comment>
<dbReference type="RefSeq" id="XP_041686376.1">
    <property type="nucleotide sequence ID" value="XM_041820503.1"/>
</dbReference>
<keyword evidence="1" id="KW-0732">Signal</keyword>
<evidence type="ECO:0000313" key="2">
    <source>
        <dbReference type="EMBL" id="CVL00448.1"/>
    </source>
</evidence>
<evidence type="ECO:0008006" key="4">
    <source>
        <dbReference type="Google" id="ProtNLM"/>
    </source>
</evidence>
<organism evidence="2 3">
    <name type="scientific">Fusarium mangiferae</name>
    <name type="common">Mango malformation disease fungus</name>
    <dbReference type="NCBI Taxonomy" id="192010"/>
    <lineage>
        <taxon>Eukaryota</taxon>
        <taxon>Fungi</taxon>
        <taxon>Dikarya</taxon>
        <taxon>Ascomycota</taxon>
        <taxon>Pezizomycotina</taxon>
        <taxon>Sordariomycetes</taxon>
        <taxon>Hypocreomycetidae</taxon>
        <taxon>Hypocreales</taxon>
        <taxon>Nectriaceae</taxon>
        <taxon>Fusarium</taxon>
        <taxon>Fusarium fujikuroi species complex</taxon>
    </lineage>
</organism>
<accession>A0A1L7TP59</accession>
<protein>
    <recommendedName>
        <fullName evidence="4">DUF3472 domain protein</fullName>
    </recommendedName>
</protein>
<keyword evidence="3" id="KW-1185">Reference proteome</keyword>
<feature type="chain" id="PRO_5012973391" description="DUF3472 domain protein" evidence="1">
    <location>
        <begin position="19"/>
        <end position="243"/>
    </location>
</feature>
<dbReference type="Proteomes" id="UP000184255">
    <property type="component" value="Unassembled WGS sequence"/>
</dbReference>
<feature type="signal peptide" evidence="1">
    <location>
        <begin position="1"/>
        <end position="18"/>
    </location>
</feature>
<gene>
    <name evidence="2" type="ORF">FMAN_09890</name>
</gene>
<evidence type="ECO:0000256" key="1">
    <source>
        <dbReference type="SAM" id="SignalP"/>
    </source>
</evidence>
<dbReference type="AlphaFoldDB" id="A0A1L7TP59"/>
<dbReference type="EMBL" id="FCQH01000011">
    <property type="protein sequence ID" value="CVL00448.1"/>
    <property type="molecule type" value="Genomic_DNA"/>
</dbReference>
<evidence type="ECO:0000313" key="3">
    <source>
        <dbReference type="Proteomes" id="UP000184255"/>
    </source>
</evidence>